<gene>
    <name evidence="3" type="ORF">OFUS_LOCUS5546</name>
</gene>
<evidence type="ECO:0000313" key="4">
    <source>
        <dbReference type="Proteomes" id="UP000749559"/>
    </source>
</evidence>
<comment type="caution">
    <text evidence="3">The sequence shown here is derived from an EMBL/GenBank/DDBJ whole genome shotgun (WGS) entry which is preliminary data.</text>
</comment>
<accession>A0A8S4NCJ8</accession>
<organism evidence="3 4">
    <name type="scientific">Owenia fusiformis</name>
    <name type="common">Polychaete worm</name>
    <dbReference type="NCBI Taxonomy" id="6347"/>
    <lineage>
        <taxon>Eukaryota</taxon>
        <taxon>Metazoa</taxon>
        <taxon>Spiralia</taxon>
        <taxon>Lophotrochozoa</taxon>
        <taxon>Annelida</taxon>
        <taxon>Polychaeta</taxon>
        <taxon>Sedentaria</taxon>
        <taxon>Canalipalpata</taxon>
        <taxon>Sabellida</taxon>
        <taxon>Oweniida</taxon>
        <taxon>Oweniidae</taxon>
        <taxon>Owenia</taxon>
    </lineage>
</organism>
<feature type="compositionally biased region" description="Basic and acidic residues" evidence="2">
    <location>
        <begin position="237"/>
        <end position="246"/>
    </location>
</feature>
<feature type="compositionally biased region" description="Acidic residues" evidence="2">
    <location>
        <begin position="109"/>
        <end position="123"/>
    </location>
</feature>
<keyword evidence="4" id="KW-1185">Reference proteome</keyword>
<dbReference type="GO" id="GO:0005814">
    <property type="term" value="C:centriole"/>
    <property type="evidence" value="ECO:0007669"/>
    <property type="project" value="InterPro"/>
</dbReference>
<feature type="compositionally biased region" description="Low complexity" evidence="2">
    <location>
        <begin position="221"/>
        <end position="236"/>
    </location>
</feature>
<dbReference type="GO" id="GO:0097539">
    <property type="term" value="C:ciliary transition fiber"/>
    <property type="evidence" value="ECO:0007669"/>
    <property type="project" value="TreeGrafter"/>
</dbReference>
<dbReference type="InterPro" id="IPR033545">
    <property type="entry name" value="CEP89"/>
</dbReference>
<dbReference type="GO" id="GO:0045202">
    <property type="term" value="C:synapse"/>
    <property type="evidence" value="ECO:0007669"/>
    <property type="project" value="GOC"/>
</dbReference>
<sequence length="805" mass="92897">MAGKKREKKKKEKSKGLPNIGAALLPTSLFTAVPRIPPPPKDDPPQVSGLATTLLNSSMLGRMFATPTQEALVSDADTSLPDYSGAEPGYSTLDNTGRTGDRGPPPLPPDEDEDSDEYYDSDYDAPPLPEPPIVREEIQKAETAPSLDAIYSQPVKRKDRRSTPSQSLGYDSSPGPERPLMQSTPNVMQSSTSNDPFAQPLYDEVSNQRDTMRESTVTPRLLELQQQNDELLQQQEEMQKQIEEHHRKQKKLQKKLEEKEQTSPKQPATDLQRLVQEEKDVTEKTLQRQEDLIRTLQDRSNMMEQQNMEIQNINDELQHEIETLRRKILRDNATSNNGEKDQYRDLRDEITTLKSATRRLNTELSRYQSHYRKLPDGMDTGGLPDKGPIPSWQVNTRYLAPLFLAYDDRILEKDNIIDKYEEELDNFGHRVEDVIKENQRLHIRLEQTEASGPLSMTEWRQFQAQCNLVMEENQLLMEQLEVQRQKEKDFQMAHHKEVGRLAATLTEKKTELQTLEDRVFTLQQKITSARSQNEAILIEAENKIFAQEHVTALTNMKRTLDAEKEKVVQELENLRSKTQSLQTENKNLSVQVSDVMAENKQLNVEVQSQRKTIRKLERKIVLLQGKLESTMYKEQDAHEYLNSVVKMAEQTVVERDTYAKMAHTQEKERQNALDRVMRGSIEVGHLEEKMKHYKSKAYDKVLNAANRLKDQDSLFDKVRREYEREIKHLKLLVQEKDDVINNLSQEKRAVENGLEQVWQASSADNRRMRDTLTHTLGSLSARQTKGFHRSLSQDKLLHLSSDSER</sequence>
<dbReference type="GO" id="GO:0060271">
    <property type="term" value="P:cilium assembly"/>
    <property type="evidence" value="ECO:0007669"/>
    <property type="project" value="InterPro"/>
</dbReference>
<dbReference type="PANTHER" id="PTHR36170">
    <property type="entry name" value="CENTROSOMAL PROTEIN OF 89 KDA"/>
    <property type="match status" value="1"/>
</dbReference>
<dbReference type="GO" id="GO:0007005">
    <property type="term" value="P:mitochondrion organization"/>
    <property type="evidence" value="ECO:0007669"/>
    <property type="project" value="InterPro"/>
</dbReference>
<reference evidence="3" key="1">
    <citation type="submission" date="2022-03" db="EMBL/GenBank/DDBJ databases">
        <authorList>
            <person name="Martin C."/>
        </authorList>
    </citation>
    <scope>NUCLEOTIDE SEQUENCE</scope>
</reference>
<keyword evidence="1" id="KW-0175">Coiled coil</keyword>
<feature type="coiled-coil region" evidence="1">
    <location>
        <begin position="498"/>
        <end position="626"/>
    </location>
</feature>
<dbReference type="EMBL" id="CAIIXF020000003">
    <property type="protein sequence ID" value="CAH1778655.1"/>
    <property type="molecule type" value="Genomic_DNA"/>
</dbReference>
<feature type="compositionally biased region" description="Basic residues" evidence="2">
    <location>
        <begin position="1"/>
        <end position="13"/>
    </location>
</feature>
<dbReference type="OrthoDB" id="6622877at2759"/>
<feature type="region of interest" description="Disordered" evidence="2">
    <location>
        <begin position="1"/>
        <end position="53"/>
    </location>
</feature>
<dbReference type="PANTHER" id="PTHR36170:SF1">
    <property type="entry name" value="CENTROSOMAL PROTEIN OF 89 KDA"/>
    <property type="match status" value="1"/>
</dbReference>
<dbReference type="Proteomes" id="UP000749559">
    <property type="component" value="Unassembled WGS sequence"/>
</dbReference>
<dbReference type="GO" id="GO:0007268">
    <property type="term" value="P:chemical synaptic transmission"/>
    <property type="evidence" value="ECO:0007669"/>
    <property type="project" value="InterPro"/>
</dbReference>
<name>A0A8S4NCJ8_OWEFU</name>
<evidence type="ECO:0008006" key="5">
    <source>
        <dbReference type="Google" id="ProtNLM"/>
    </source>
</evidence>
<dbReference type="AlphaFoldDB" id="A0A8S4NCJ8"/>
<proteinExistence type="predicted"/>
<evidence type="ECO:0000313" key="3">
    <source>
        <dbReference type="EMBL" id="CAH1778655.1"/>
    </source>
</evidence>
<evidence type="ECO:0000256" key="2">
    <source>
        <dbReference type="SAM" id="MobiDB-lite"/>
    </source>
</evidence>
<feature type="coiled-coil region" evidence="1">
    <location>
        <begin position="719"/>
        <end position="746"/>
    </location>
</feature>
<evidence type="ECO:0000256" key="1">
    <source>
        <dbReference type="SAM" id="Coils"/>
    </source>
</evidence>
<feature type="region of interest" description="Disordered" evidence="2">
    <location>
        <begin position="72"/>
        <end position="274"/>
    </location>
</feature>
<feature type="coiled-coil region" evidence="1">
    <location>
        <begin position="417"/>
        <end position="451"/>
    </location>
</feature>
<feature type="compositionally biased region" description="Polar residues" evidence="2">
    <location>
        <begin position="181"/>
        <end position="196"/>
    </location>
</feature>
<protein>
    <recommendedName>
        <fullName evidence="5">Centrosomal protein of 89 kDa</fullName>
    </recommendedName>
</protein>